<name>A0A1V8NRM9_CITBR</name>
<dbReference type="EMBL" id="NAEW01000035">
    <property type="protein sequence ID" value="OQM39065.1"/>
    <property type="molecule type" value="Genomic_DNA"/>
</dbReference>
<accession>A0A1V8NRM9</accession>
<dbReference type="Proteomes" id="UP000192573">
    <property type="component" value="Unassembled WGS sequence"/>
</dbReference>
<dbReference type="AlphaFoldDB" id="A0A1V8NRM9"/>
<evidence type="ECO:0000313" key="2">
    <source>
        <dbReference type="Proteomes" id="UP000192573"/>
    </source>
</evidence>
<protein>
    <submittedName>
        <fullName evidence="1">Uncharacterized protein</fullName>
    </submittedName>
</protein>
<proteinExistence type="predicted"/>
<comment type="caution">
    <text evidence="1">The sequence shown here is derived from an EMBL/GenBank/DDBJ whole genome shotgun (WGS) entry which is preliminary data.</text>
</comment>
<sequence>MQNFNVRDELAALREETRIIRKRSYHRSRLDNHTGELSQLYREGASAAELQRWLRKKRVRVALSTVTRWLKRNGCIRQT</sequence>
<organism evidence="1 2">
    <name type="scientific">Citrobacter braakii</name>
    <dbReference type="NCBI Taxonomy" id="57706"/>
    <lineage>
        <taxon>Bacteria</taxon>
        <taxon>Pseudomonadati</taxon>
        <taxon>Pseudomonadota</taxon>
        <taxon>Gammaproteobacteria</taxon>
        <taxon>Enterobacterales</taxon>
        <taxon>Enterobacteriaceae</taxon>
        <taxon>Citrobacter</taxon>
        <taxon>Citrobacter freundii complex</taxon>
    </lineage>
</organism>
<reference evidence="1 2" key="1">
    <citation type="submission" date="2017-03" db="EMBL/GenBank/DDBJ databases">
        <authorList>
            <person name="Afonso C.L."/>
            <person name="Miller P.J."/>
            <person name="Scott M.A."/>
            <person name="Spackman E."/>
            <person name="Goraichik I."/>
            <person name="Dimitrov K.M."/>
            <person name="Suarez D.L."/>
            <person name="Swayne D.E."/>
        </authorList>
    </citation>
    <scope>NUCLEOTIDE SEQUENCE [LARGE SCALE GENOMIC DNA]</scope>
    <source>
        <strain evidence="1 2">ATCC 51113</strain>
    </source>
</reference>
<evidence type="ECO:0000313" key="1">
    <source>
        <dbReference type="EMBL" id="OQM39065.1"/>
    </source>
</evidence>
<dbReference type="RefSeq" id="WP_040233126.1">
    <property type="nucleotide sequence ID" value="NZ_CP077406.1"/>
</dbReference>
<gene>
    <name evidence="1" type="ORF">BZK42_26790</name>
</gene>